<dbReference type="PANTHER" id="PTHR12162:SF0">
    <property type="entry name" value="NIBRIN"/>
    <property type="match status" value="1"/>
</dbReference>
<organism evidence="8">
    <name type="scientific">Auxenochlorella protothecoides</name>
    <name type="common">Green microalga</name>
    <name type="synonym">Chlorella protothecoides</name>
    <dbReference type="NCBI Taxonomy" id="3075"/>
    <lineage>
        <taxon>Eukaryota</taxon>
        <taxon>Viridiplantae</taxon>
        <taxon>Chlorophyta</taxon>
        <taxon>core chlorophytes</taxon>
        <taxon>Trebouxiophyceae</taxon>
        <taxon>Chlorellales</taxon>
        <taxon>Chlorellaceae</taxon>
        <taxon>Auxenochlorella</taxon>
    </lineage>
</organism>
<dbReference type="InterPro" id="IPR040227">
    <property type="entry name" value="Nibrin-rel"/>
</dbReference>
<evidence type="ECO:0000259" key="7">
    <source>
        <dbReference type="PROSITE" id="PS50006"/>
    </source>
</evidence>
<dbReference type="GO" id="GO:0007095">
    <property type="term" value="P:mitotic G2 DNA damage checkpoint signaling"/>
    <property type="evidence" value="ECO:0007669"/>
    <property type="project" value="InterPro"/>
</dbReference>
<dbReference type="InterPro" id="IPR008984">
    <property type="entry name" value="SMAD_FHA_dom_sf"/>
</dbReference>
<gene>
    <name evidence="8" type="ORF">g.55829</name>
</gene>
<dbReference type="CDD" id="cd22667">
    <property type="entry name" value="FHA_NBN"/>
    <property type="match status" value="1"/>
</dbReference>
<feature type="region of interest" description="Disordered" evidence="6">
    <location>
        <begin position="560"/>
        <end position="593"/>
    </location>
</feature>
<dbReference type="InterPro" id="IPR000253">
    <property type="entry name" value="FHA_dom"/>
</dbReference>
<feature type="region of interest" description="Disordered" evidence="6">
    <location>
        <begin position="317"/>
        <end position="405"/>
    </location>
</feature>
<sequence>MTSLWLLEAKEFADDDRPLESRTVKYFLKPGTYSVGRLAGQCDIAVTDDKSISREHAHLWVPGPEAWESEAQGPFVRVSDTSRYGTLVTPTNEGMLARGKDKEAVARHEFYIKFGLKSPFRLYNLEWVAYLLPNLPQDEAQAAARLAVKLGVPLVSDLRHPGTRVIAASTAPVAPSPVLLLALISELPVVTADWLRAWDEHEGVWRHDAPDEAAHPPKLAGSRSVADLNSFLRDLEAQQALKDQAFAWEGKAKDEHLQAVLQRLGGHFLEPALPRHAKAWRILEADPTGTEFQASWTTAQLLLDALWAGTDPLGALQVARPPTDVPAAEEHTGDTTEASEDEGTMGAPRREGSVAASPIAPVASQRAWKRPGRQEHPAAAGVRQAPASLSGPDTMAEEGARPRKRRQVLQGEDELMSHAETPQAVPPASSTLEQQAEAVGERVEETQATISFAPLILDIVVPERGSLGRMGGSAGATGLPNYKAFRRRGQAGETMQSGPRVEKCAALEAATTAYTEDAAVSDDFLRQATREREKAALAEVLFKEDMRAIPTRFGALDPIEAAALGPPKPPKRPRAPTARPSRLALAAAAGHQD</sequence>
<keyword evidence="3" id="KW-0234">DNA repair</keyword>
<evidence type="ECO:0000256" key="1">
    <source>
        <dbReference type="ARBA" id="ARBA00004123"/>
    </source>
</evidence>
<feature type="compositionally biased region" description="Low complexity" evidence="6">
    <location>
        <begin position="353"/>
        <end position="364"/>
    </location>
</feature>
<feature type="compositionally biased region" description="Low complexity" evidence="6">
    <location>
        <begin position="575"/>
        <end position="593"/>
    </location>
</feature>
<evidence type="ECO:0000256" key="2">
    <source>
        <dbReference type="ARBA" id="ARBA00022763"/>
    </source>
</evidence>
<comment type="subcellular location">
    <subcellularLocation>
        <location evidence="1">Nucleus</location>
    </subcellularLocation>
</comment>
<accession>A0A1D2A1D3</accession>
<name>A0A1D2A1D3_AUXPR</name>
<evidence type="ECO:0000256" key="6">
    <source>
        <dbReference type="SAM" id="MobiDB-lite"/>
    </source>
</evidence>
<reference evidence="8" key="1">
    <citation type="submission" date="2015-08" db="EMBL/GenBank/DDBJ databases">
        <authorList>
            <person name="Babu N.S."/>
            <person name="Beckwith C.J."/>
            <person name="Beseler K.G."/>
            <person name="Brison A."/>
            <person name="Carone J.V."/>
            <person name="Caskin T.P."/>
            <person name="Diamond M."/>
            <person name="Durham M.E."/>
            <person name="Foxe J.M."/>
            <person name="Go M."/>
            <person name="Henderson B.A."/>
            <person name="Jones I.B."/>
            <person name="McGettigan J.A."/>
            <person name="Micheletti S.J."/>
            <person name="Nasrallah M.E."/>
            <person name="Ortiz D."/>
            <person name="Piller C.R."/>
            <person name="Privatt S.R."/>
            <person name="Schneider S.L."/>
            <person name="Sharp S."/>
            <person name="Smith T.C."/>
            <person name="Stanton J.D."/>
            <person name="Ullery H.E."/>
            <person name="Wilson R.J."/>
            <person name="Serrano M.G."/>
            <person name="Buck G."/>
            <person name="Lee V."/>
            <person name="Wang Y."/>
            <person name="Carvalho R."/>
            <person name="Voegtly L."/>
            <person name="Shi R."/>
            <person name="Duckworth R."/>
            <person name="Johnson A."/>
            <person name="Loviza R."/>
            <person name="Walstead R."/>
            <person name="Shah Z."/>
            <person name="Kiflezghi M."/>
            <person name="Wade K."/>
            <person name="Ball S.L."/>
            <person name="Bradley K.W."/>
            <person name="Asai D.J."/>
            <person name="Bowman C.A."/>
            <person name="Russell D.A."/>
            <person name="Pope W.H."/>
            <person name="Jacobs-Sera D."/>
            <person name="Hendrix R.W."/>
            <person name="Hatfull G.F."/>
        </authorList>
    </citation>
    <scope>NUCLEOTIDE SEQUENCE</scope>
</reference>
<dbReference type="GO" id="GO:0030870">
    <property type="term" value="C:Mre11 complex"/>
    <property type="evidence" value="ECO:0007669"/>
    <property type="project" value="InterPro"/>
</dbReference>
<evidence type="ECO:0000256" key="3">
    <source>
        <dbReference type="ARBA" id="ARBA00023204"/>
    </source>
</evidence>
<dbReference type="PROSITE" id="PS50006">
    <property type="entry name" value="FHA_DOMAIN"/>
    <property type="match status" value="1"/>
</dbReference>
<dbReference type="GO" id="GO:0000724">
    <property type="term" value="P:double-strand break repair via homologous recombination"/>
    <property type="evidence" value="ECO:0007669"/>
    <property type="project" value="TreeGrafter"/>
</dbReference>
<protein>
    <recommendedName>
        <fullName evidence="7">FHA domain-containing protein</fullName>
    </recommendedName>
</protein>
<comment type="similarity">
    <text evidence="5">Belongs to the Nibrin family.</text>
</comment>
<proteinExistence type="inferred from homology"/>
<keyword evidence="2" id="KW-0227">DNA damage</keyword>
<dbReference type="Gene3D" id="2.60.200.20">
    <property type="match status" value="1"/>
</dbReference>
<dbReference type="EMBL" id="GDKF01005623">
    <property type="protein sequence ID" value="JAT72999.1"/>
    <property type="molecule type" value="Transcribed_RNA"/>
</dbReference>
<dbReference type="PANTHER" id="PTHR12162">
    <property type="entry name" value="NIBRIN-RELATED"/>
    <property type="match status" value="1"/>
</dbReference>
<dbReference type="Pfam" id="PF00498">
    <property type="entry name" value="FHA"/>
    <property type="match status" value="1"/>
</dbReference>
<dbReference type="SUPFAM" id="SSF49879">
    <property type="entry name" value="SMAD/FHA domain"/>
    <property type="match status" value="1"/>
</dbReference>
<evidence type="ECO:0000313" key="8">
    <source>
        <dbReference type="EMBL" id="JAT72999.1"/>
    </source>
</evidence>
<dbReference type="AlphaFoldDB" id="A0A1D2A1D3"/>
<feature type="domain" description="FHA" evidence="7">
    <location>
        <begin position="33"/>
        <end position="93"/>
    </location>
</feature>
<evidence type="ECO:0000256" key="5">
    <source>
        <dbReference type="ARBA" id="ARBA00044757"/>
    </source>
</evidence>
<evidence type="ECO:0000256" key="4">
    <source>
        <dbReference type="ARBA" id="ARBA00023242"/>
    </source>
</evidence>
<dbReference type="GO" id="GO:0003684">
    <property type="term" value="F:damaged DNA binding"/>
    <property type="evidence" value="ECO:0007669"/>
    <property type="project" value="TreeGrafter"/>
</dbReference>
<keyword evidence="4" id="KW-0539">Nucleus</keyword>
<feature type="region of interest" description="Disordered" evidence="6">
    <location>
        <begin position="418"/>
        <end position="442"/>
    </location>
</feature>